<evidence type="ECO:0000313" key="3">
    <source>
        <dbReference type="EMBL" id="KKQ90178.1"/>
    </source>
</evidence>
<evidence type="ECO:0000313" key="4">
    <source>
        <dbReference type="Proteomes" id="UP000034893"/>
    </source>
</evidence>
<name>A0A0G0LE87_9BACT</name>
<protein>
    <recommendedName>
        <fullName evidence="2">DUF5652 domain-containing protein</fullName>
    </recommendedName>
</protein>
<keyword evidence="1" id="KW-0812">Transmembrane</keyword>
<dbReference type="InterPro" id="IPR043712">
    <property type="entry name" value="DUF5652"/>
</dbReference>
<feature type="domain" description="DUF5652" evidence="2">
    <location>
        <begin position="30"/>
        <end position="87"/>
    </location>
</feature>
<evidence type="ECO:0000256" key="1">
    <source>
        <dbReference type="SAM" id="Phobius"/>
    </source>
</evidence>
<dbReference type="AlphaFoldDB" id="A0A0G0LE87"/>
<gene>
    <name evidence="3" type="ORF">UT12_C0001G0046</name>
</gene>
<sequence>MELLLNDDIILKMDILLRNFFPSIRNPFGSVAVWLLVPFLLWTFLWKGLGLWYSAQNEEKYWFVAILILNTLGILEIAYLFFFAKKKLKLDSLLKNFSITKRQ</sequence>
<organism evidence="3 4">
    <name type="scientific">Candidatus Curtissbacteria bacterium GW2011_GWC2_38_9</name>
    <dbReference type="NCBI Taxonomy" id="1618414"/>
    <lineage>
        <taxon>Bacteria</taxon>
        <taxon>Candidatus Curtissiibacteriota</taxon>
    </lineage>
</organism>
<feature type="transmembrane region" description="Helical" evidence="1">
    <location>
        <begin position="61"/>
        <end position="84"/>
    </location>
</feature>
<proteinExistence type="predicted"/>
<feature type="transmembrane region" description="Helical" evidence="1">
    <location>
        <begin position="28"/>
        <end position="49"/>
    </location>
</feature>
<comment type="caution">
    <text evidence="3">The sequence shown here is derived from an EMBL/GenBank/DDBJ whole genome shotgun (WGS) entry which is preliminary data.</text>
</comment>
<dbReference type="Proteomes" id="UP000034893">
    <property type="component" value="Unassembled WGS sequence"/>
</dbReference>
<keyword evidence="1" id="KW-1133">Transmembrane helix</keyword>
<dbReference type="Pfam" id="PF18893">
    <property type="entry name" value="DUF5652"/>
    <property type="match status" value="1"/>
</dbReference>
<dbReference type="EMBL" id="LBVP01000001">
    <property type="protein sequence ID" value="KKQ90178.1"/>
    <property type="molecule type" value="Genomic_DNA"/>
</dbReference>
<evidence type="ECO:0000259" key="2">
    <source>
        <dbReference type="Pfam" id="PF18893"/>
    </source>
</evidence>
<accession>A0A0G0LE87</accession>
<keyword evidence="1" id="KW-0472">Membrane</keyword>
<reference evidence="3 4" key="1">
    <citation type="journal article" date="2015" name="Nature">
        <title>rRNA introns, odd ribosomes, and small enigmatic genomes across a large radiation of phyla.</title>
        <authorList>
            <person name="Brown C.T."/>
            <person name="Hug L.A."/>
            <person name="Thomas B.C."/>
            <person name="Sharon I."/>
            <person name="Castelle C.J."/>
            <person name="Singh A."/>
            <person name="Wilkins M.J."/>
            <person name="Williams K.H."/>
            <person name="Banfield J.F."/>
        </authorList>
    </citation>
    <scope>NUCLEOTIDE SEQUENCE [LARGE SCALE GENOMIC DNA]</scope>
</reference>